<evidence type="ECO:0000256" key="6">
    <source>
        <dbReference type="ARBA" id="ARBA00023315"/>
    </source>
</evidence>
<evidence type="ECO:0000256" key="2">
    <source>
        <dbReference type="ARBA" id="ARBA00022475"/>
    </source>
</evidence>
<keyword evidence="8" id="KW-1185">Reference proteome</keyword>
<evidence type="ECO:0000313" key="8">
    <source>
        <dbReference type="Proteomes" id="UP001156870"/>
    </source>
</evidence>
<evidence type="ECO:0000256" key="3">
    <source>
        <dbReference type="ARBA" id="ARBA00022519"/>
    </source>
</evidence>
<comment type="subcellular location">
    <subcellularLocation>
        <location evidence="1">Cell inner membrane</location>
    </subcellularLocation>
</comment>
<comment type="caution">
    <text evidence="7">The sequence shown here is derived from an EMBL/GenBank/DDBJ whole genome shotgun (WGS) entry which is preliminary data.</text>
</comment>
<keyword evidence="2" id="KW-1003">Cell membrane</keyword>
<gene>
    <name evidence="7" type="ORF">GCM10007877_39160</name>
</gene>
<dbReference type="EMBL" id="BSPD01000103">
    <property type="protein sequence ID" value="GLS28197.1"/>
    <property type="molecule type" value="Genomic_DNA"/>
</dbReference>
<organism evidence="7 8">
    <name type="scientific">Marinibactrum halimedae</name>
    <dbReference type="NCBI Taxonomy" id="1444977"/>
    <lineage>
        <taxon>Bacteria</taxon>
        <taxon>Pseudomonadati</taxon>
        <taxon>Pseudomonadota</taxon>
        <taxon>Gammaproteobacteria</taxon>
        <taxon>Cellvibrionales</taxon>
        <taxon>Cellvibrionaceae</taxon>
        <taxon>Marinibactrum</taxon>
    </lineage>
</organism>
<dbReference type="GO" id="GO:0005886">
    <property type="term" value="C:plasma membrane"/>
    <property type="evidence" value="ECO:0007669"/>
    <property type="project" value="UniProtKB-SubCell"/>
</dbReference>
<dbReference type="GO" id="GO:0016746">
    <property type="term" value="F:acyltransferase activity"/>
    <property type="evidence" value="ECO:0007669"/>
    <property type="project" value="UniProtKB-KW"/>
</dbReference>
<evidence type="ECO:0000256" key="5">
    <source>
        <dbReference type="ARBA" id="ARBA00023136"/>
    </source>
</evidence>
<keyword evidence="3" id="KW-0997">Cell inner membrane</keyword>
<evidence type="ECO:0000313" key="7">
    <source>
        <dbReference type="EMBL" id="GLS28197.1"/>
    </source>
</evidence>
<dbReference type="PIRSF" id="PIRSF026649">
    <property type="entry name" value="MsbB"/>
    <property type="match status" value="1"/>
</dbReference>
<protein>
    <submittedName>
        <fullName evidence="7">Lipid A biosynthesis lauroyl acyltransferase</fullName>
    </submittedName>
</protein>
<proteinExistence type="predicted"/>
<dbReference type="AlphaFoldDB" id="A0AA37TFQ3"/>
<dbReference type="GO" id="GO:0009247">
    <property type="term" value="P:glycolipid biosynthetic process"/>
    <property type="evidence" value="ECO:0007669"/>
    <property type="project" value="UniProtKB-ARBA"/>
</dbReference>
<sequence length="313" mass="35705">MKEKNKPQETLDDTNAQKSWKGRIGRLFFYGFAGLPFRLNRWVGRWIGLCLWITRSGVAKVTEENIGYAFPEKSKKERKQLAKLSVIHTAQTFTEMGPVWLRSPKWVQSRILSVTNESLLKEKLATGKGVIILAPHMGNWEVLGHYLSSLSKDITCLYQPAPLPEIDRLIKKARLRVNKLAPTNRKGVSILLKVLRNGEMVGILPDQLPIDGNGEYAKFFNKRALTMTLVRQLQAKTQSQVVAAFAKRVPGGFHVVIADVDSKLYSDDKAEAIEGLNYTVEQCARAVPEQYQWEYKRYRRPPEGEPKPYQYKT</sequence>
<evidence type="ECO:0000256" key="1">
    <source>
        <dbReference type="ARBA" id="ARBA00004533"/>
    </source>
</evidence>
<name>A0AA37TFQ3_9GAMM</name>
<dbReference type="Proteomes" id="UP001156870">
    <property type="component" value="Unassembled WGS sequence"/>
</dbReference>
<accession>A0AA37TFQ3</accession>
<dbReference type="CDD" id="cd07984">
    <property type="entry name" value="LPLAT_LABLAT-like"/>
    <property type="match status" value="1"/>
</dbReference>
<dbReference type="InterPro" id="IPR004960">
    <property type="entry name" value="LipA_acyltrans"/>
</dbReference>
<dbReference type="RefSeq" id="WP_232594621.1">
    <property type="nucleotide sequence ID" value="NZ_BSPD01000103.1"/>
</dbReference>
<keyword evidence="4" id="KW-0808">Transferase</keyword>
<evidence type="ECO:0000256" key="4">
    <source>
        <dbReference type="ARBA" id="ARBA00022679"/>
    </source>
</evidence>
<dbReference type="PANTHER" id="PTHR30606">
    <property type="entry name" value="LIPID A BIOSYNTHESIS LAUROYL ACYLTRANSFERASE"/>
    <property type="match status" value="1"/>
</dbReference>
<dbReference type="PANTHER" id="PTHR30606:SF10">
    <property type="entry name" value="PHOSPHATIDYLINOSITOL MANNOSIDE ACYLTRANSFERASE"/>
    <property type="match status" value="1"/>
</dbReference>
<keyword evidence="5" id="KW-0472">Membrane</keyword>
<keyword evidence="6 7" id="KW-0012">Acyltransferase</keyword>
<reference evidence="7 8" key="1">
    <citation type="journal article" date="2014" name="Int. J. Syst. Evol. Microbiol.">
        <title>Complete genome sequence of Corynebacterium casei LMG S-19264T (=DSM 44701T), isolated from a smear-ripened cheese.</title>
        <authorList>
            <consortium name="US DOE Joint Genome Institute (JGI-PGF)"/>
            <person name="Walter F."/>
            <person name="Albersmeier A."/>
            <person name="Kalinowski J."/>
            <person name="Ruckert C."/>
        </authorList>
    </citation>
    <scope>NUCLEOTIDE SEQUENCE [LARGE SCALE GENOMIC DNA]</scope>
    <source>
        <strain evidence="7 8">NBRC 110095</strain>
    </source>
</reference>
<dbReference type="Pfam" id="PF03279">
    <property type="entry name" value="Lip_A_acyltrans"/>
    <property type="match status" value="1"/>
</dbReference>